<reference evidence="2" key="1">
    <citation type="journal article" date="2020" name="Stud. Mycol.">
        <title>101 Dothideomycetes genomes: a test case for predicting lifestyles and emergence of pathogens.</title>
        <authorList>
            <person name="Haridas S."/>
            <person name="Albert R."/>
            <person name="Binder M."/>
            <person name="Bloem J."/>
            <person name="Labutti K."/>
            <person name="Salamov A."/>
            <person name="Andreopoulos B."/>
            <person name="Baker S."/>
            <person name="Barry K."/>
            <person name="Bills G."/>
            <person name="Bluhm B."/>
            <person name="Cannon C."/>
            <person name="Castanera R."/>
            <person name="Culley D."/>
            <person name="Daum C."/>
            <person name="Ezra D."/>
            <person name="Gonzalez J."/>
            <person name="Henrissat B."/>
            <person name="Kuo A."/>
            <person name="Liang C."/>
            <person name="Lipzen A."/>
            <person name="Lutzoni F."/>
            <person name="Magnuson J."/>
            <person name="Mondo S."/>
            <person name="Nolan M."/>
            <person name="Ohm R."/>
            <person name="Pangilinan J."/>
            <person name="Park H.-J."/>
            <person name="Ramirez L."/>
            <person name="Alfaro M."/>
            <person name="Sun H."/>
            <person name="Tritt A."/>
            <person name="Yoshinaga Y."/>
            <person name="Zwiers L.-H."/>
            <person name="Turgeon B."/>
            <person name="Goodwin S."/>
            <person name="Spatafora J."/>
            <person name="Crous P."/>
            <person name="Grigoriev I."/>
        </authorList>
    </citation>
    <scope>NUCLEOTIDE SEQUENCE</scope>
    <source>
        <strain evidence="2">CBS 627.86</strain>
    </source>
</reference>
<keyword evidence="1" id="KW-0812">Transmembrane</keyword>
<feature type="transmembrane region" description="Helical" evidence="1">
    <location>
        <begin position="16"/>
        <end position="35"/>
    </location>
</feature>
<protein>
    <submittedName>
        <fullName evidence="2">Uncharacterized protein</fullName>
    </submittedName>
</protein>
<evidence type="ECO:0000313" key="2">
    <source>
        <dbReference type="EMBL" id="KAF2114245.1"/>
    </source>
</evidence>
<sequence>MEVNSGSLLSHMRSQMLELLVFAVDCAAKLFVFLVSDIELGRYGSLLDLVSILLLLQSLLLFFFLVGKLLAETTFWSFSLLASLEPGLCSTSRRTRGLPTVPSSPRRKCLAGFAGPPHSPALSVESLRRRPSVNFASCTSLARLSFKVSIAWSFAIIFLSPKV</sequence>
<keyword evidence="1" id="KW-0472">Membrane</keyword>
<name>A0A6A5Z4E9_9PLEO</name>
<evidence type="ECO:0000256" key="1">
    <source>
        <dbReference type="SAM" id="Phobius"/>
    </source>
</evidence>
<keyword evidence="3" id="KW-1185">Reference proteome</keyword>
<organism evidence="2 3">
    <name type="scientific">Lophiotrema nucula</name>
    <dbReference type="NCBI Taxonomy" id="690887"/>
    <lineage>
        <taxon>Eukaryota</taxon>
        <taxon>Fungi</taxon>
        <taxon>Dikarya</taxon>
        <taxon>Ascomycota</taxon>
        <taxon>Pezizomycotina</taxon>
        <taxon>Dothideomycetes</taxon>
        <taxon>Pleosporomycetidae</taxon>
        <taxon>Pleosporales</taxon>
        <taxon>Lophiotremataceae</taxon>
        <taxon>Lophiotrema</taxon>
    </lineage>
</organism>
<feature type="transmembrane region" description="Helical" evidence="1">
    <location>
        <begin position="47"/>
        <end position="71"/>
    </location>
</feature>
<gene>
    <name evidence="2" type="ORF">BDV96DRAFT_112640</name>
</gene>
<dbReference type="EMBL" id="ML977326">
    <property type="protein sequence ID" value="KAF2114245.1"/>
    <property type="molecule type" value="Genomic_DNA"/>
</dbReference>
<dbReference type="AlphaFoldDB" id="A0A6A5Z4E9"/>
<proteinExistence type="predicted"/>
<keyword evidence="1" id="KW-1133">Transmembrane helix</keyword>
<dbReference type="Proteomes" id="UP000799770">
    <property type="component" value="Unassembled WGS sequence"/>
</dbReference>
<accession>A0A6A5Z4E9</accession>
<evidence type="ECO:0000313" key="3">
    <source>
        <dbReference type="Proteomes" id="UP000799770"/>
    </source>
</evidence>